<feature type="domain" description="Peptidase M1 membrane alanine aminopeptidase" evidence="2">
    <location>
        <begin position="66"/>
        <end position="266"/>
    </location>
</feature>
<dbReference type="InterPro" id="IPR027268">
    <property type="entry name" value="Peptidase_M4/M1_CTD_sf"/>
</dbReference>
<organism evidence="4 5">
    <name type="scientific">Molorchus minor</name>
    <dbReference type="NCBI Taxonomy" id="1323400"/>
    <lineage>
        <taxon>Eukaryota</taxon>
        <taxon>Metazoa</taxon>
        <taxon>Ecdysozoa</taxon>
        <taxon>Arthropoda</taxon>
        <taxon>Hexapoda</taxon>
        <taxon>Insecta</taxon>
        <taxon>Pterygota</taxon>
        <taxon>Neoptera</taxon>
        <taxon>Endopterygota</taxon>
        <taxon>Coleoptera</taxon>
        <taxon>Polyphaga</taxon>
        <taxon>Cucujiformia</taxon>
        <taxon>Chrysomeloidea</taxon>
        <taxon>Cerambycidae</taxon>
        <taxon>Lamiinae</taxon>
        <taxon>Monochamini</taxon>
        <taxon>Molorchus</taxon>
    </lineage>
</organism>
<comment type="similarity">
    <text evidence="1">Belongs to the peptidase M1 family.</text>
</comment>
<dbReference type="SUPFAM" id="SSF55486">
    <property type="entry name" value="Metalloproteases ('zincins'), catalytic domain"/>
    <property type="match status" value="1"/>
</dbReference>
<dbReference type="Gene3D" id="1.10.390.10">
    <property type="entry name" value="Neutral Protease Domain 2"/>
    <property type="match status" value="1"/>
</dbReference>
<dbReference type="InterPro" id="IPR014782">
    <property type="entry name" value="Peptidase_M1_dom"/>
</dbReference>
<dbReference type="InterPro" id="IPR050344">
    <property type="entry name" value="Peptidase_M1_aminopeptidases"/>
</dbReference>
<protein>
    <recommendedName>
        <fullName evidence="6">Aminopeptidase N</fullName>
    </recommendedName>
</protein>
<dbReference type="Proteomes" id="UP001162164">
    <property type="component" value="Unassembled WGS sequence"/>
</dbReference>
<comment type="caution">
    <text evidence="4">The sequence shown here is derived from an EMBL/GenBank/DDBJ whole genome shotgun (WGS) entry which is preliminary data.</text>
</comment>
<evidence type="ECO:0000313" key="4">
    <source>
        <dbReference type="EMBL" id="KAJ8983745.1"/>
    </source>
</evidence>
<dbReference type="Pfam" id="PF01433">
    <property type="entry name" value="Peptidase_M1"/>
    <property type="match status" value="1"/>
</dbReference>
<dbReference type="PANTHER" id="PTHR11533:SF18">
    <property type="entry name" value="FI02158P"/>
    <property type="match status" value="1"/>
</dbReference>
<name>A0ABQ9K0E4_9CUCU</name>
<evidence type="ECO:0000259" key="3">
    <source>
        <dbReference type="Pfam" id="PF11838"/>
    </source>
</evidence>
<keyword evidence="5" id="KW-1185">Reference proteome</keyword>
<evidence type="ECO:0000259" key="2">
    <source>
        <dbReference type="Pfam" id="PF01433"/>
    </source>
</evidence>
<gene>
    <name evidence="4" type="ORF">NQ317_017848</name>
</gene>
<evidence type="ECO:0008006" key="6">
    <source>
        <dbReference type="Google" id="ProtNLM"/>
    </source>
</evidence>
<dbReference type="PANTHER" id="PTHR11533">
    <property type="entry name" value="PROTEASE M1 ZINC METALLOPROTEASE"/>
    <property type="match status" value="1"/>
</dbReference>
<dbReference type="Gene3D" id="2.60.40.1910">
    <property type="match status" value="1"/>
</dbReference>
<feature type="domain" description="ERAP1-like C-terminal" evidence="3">
    <location>
        <begin position="349"/>
        <end position="481"/>
    </location>
</feature>
<sequence length="503" mass="59040">MNNENSKDWVWDTFEATPPIATFSLAIVVSEFSYMEYNVTSDNDVRLRIWARPDYISALSNVSTKVIRSLEILEDFWGTPYVLPKLDIFALPNYKATRSSDGWGILLFKESELSGKGSWHITQELVYQWLGALTTPYWWSDAHINNALVKYVTAYTTRKMGEEDSHNNWPMTMLYSIYYEFSKRYPHGKSTAIKQESTSVKTELIFRMLNYTLGEETFKHGLQRFLANRQYKTFFGDDIWQSISEEARFDQKLTEDITVNEIAASWITKDRLPVVTVDRNYEERTANVTQRVYLRERPHDVPDQEKFLWWIPIVLVTQDHLSFAHTAPRVWMRRQRNIHIDNLPEKDLFIIVNPEEIGPFPVNYDSRNWNMLATFLCTPNRTQIPVNTRAKLLHDAWNLAYAGDLNFATALNMTLFLKYEREYLAWDPVFTLIDHIGRHIDSSSVHKKFQNYVRLLLTPLYEELGNEPEEGESEGTAHLRNYSKNILMPNRLQTLYRRSTGSF</sequence>
<proteinExistence type="inferred from homology"/>
<evidence type="ECO:0000256" key="1">
    <source>
        <dbReference type="ARBA" id="ARBA00010136"/>
    </source>
</evidence>
<evidence type="ECO:0000313" key="5">
    <source>
        <dbReference type="Proteomes" id="UP001162164"/>
    </source>
</evidence>
<dbReference type="Gene3D" id="1.25.50.20">
    <property type="match status" value="1"/>
</dbReference>
<dbReference type="EMBL" id="JAPWTJ010000063">
    <property type="protein sequence ID" value="KAJ8983745.1"/>
    <property type="molecule type" value="Genomic_DNA"/>
</dbReference>
<accession>A0ABQ9K0E4</accession>
<dbReference type="InterPro" id="IPR024571">
    <property type="entry name" value="ERAP1-like_C_dom"/>
</dbReference>
<dbReference type="Pfam" id="PF11838">
    <property type="entry name" value="ERAP1_C"/>
    <property type="match status" value="1"/>
</dbReference>
<reference evidence="4" key="1">
    <citation type="journal article" date="2023" name="Insect Mol. Biol.">
        <title>Genome sequencing provides insights into the evolution of gene families encoding plant cell wall-degrading enzymes in longhorned beetles.</title>
        <authorList>
            <person name="Shin N.R."/>
            <person name="Okamura Y."/>
            <person name="Kirsch R."/>
            <person name="Pauchet Y."/>
        </authorList>
    </citation>
    <scope>NUCLEOTIDE SEQUENCE</scope>
    <source>
        <strain evidence="4">MMC_N1</strain>
    </source>
</reference>